<sequence length="212" mass="23307">MNMKIALILENSQAGKNKIIFEELNRAAKAHGHEVLNFGMYTAEDKRCLTYVMNGLLASLVLNCKVADFVVTGCGTGEGACVACNAFPGVQCGHVTSPVDAYLFTQVNAGNAISLPYAQNFGWGGELNLRYTFEKLFAAPFGGGYPPERVEAEQRNKKILDGVKEITQRPLIEVLKGLDRDFVKNTIDDPKFAELFYPNCQDEEIAAFLKSL</sequence>
<reference evidence="3 4" key="1">
    <citation type="submission" date="2011-01" db="EMBL/GenBank/DDBJ databases">
        <authorList>
            <person name="Weinstock G."/>
            <person name="Sodergren E."/>
            <person name="Clifton S."/>
            <person name="Fulton L."/>
            <person name="Fulton B."/>
            <person name="Courtney L."/>
            <person name="Fronick C."/>
            <person name="Harrison M."/>
            <person name="Strong C."/>
            <person name="Farmer C."/>
            <person name="Delahaunty K."/>
            <person name="Markovic C."/>
            <person name="Hall O."/>
            <person name="Minx P."/>
            <person name="Tomlinson C."/>
            <person name="Mitreva M."/>
            <person name="Hou S."/>
            <person name="Chen J."/>
            <person name="Wollam A."/>
            <person name="Pepin K.H."/>
            <person name="Johnson M."/>
            <person name="Bhonagiri V."/>
            <person name="Zhang X."/>
            <person name="Suruliraj S."/>
            <person name="Warren W."/>
            <person name="Chinwalla A."/>
            <person name="Mardis E.R."/>
            <person name="Wilson R.K."/>
        </authorList>
    </citation>
    <scope>NUCLEOTIDE SEQUENCE [LARGE SCALE GENOMIC DNA]</scope>
    <source>
        <strain evidence="4">DSM 22608 / JCM 16073 / KCTC 15190 / YIT 12066</strain>
    </source>
</reference>
<keyword evidence="4" id="KW-1185">Reference proteome</keyword>
<comment type="similarity">
    <text evidence="1">Belongs to the LacAB/RpiB family.</text>
</comment>
<accession>E8LJZ5</accession>
<dbReference type="PANTHER" id="PTHR30345">
    <property type="entry name" value="RIBOSE-5-PHOSPHATE ISOMERASE B"/>
    <property type="match status" value="1"/>
</dbReference>
<dbReference type="GO" id="GO:0016861">
    <property type="term" value="F:intramolecular oxidoreductase activity, interconverting aldoses and ketoses"/>
    <property type="evidence" value="ECO:0007669"/>
    <property type="project" value="UniProtKB-ARBA"/>
</dbReference>
<feature type="domain" description="Ribose-5-phosphate isomerase C-terminal" evidence="2">
    <location>
        <begin position="166"/>
        <end position="212"/>
    </location>
</feature>
<evidence type="ECO:0000313" key="4">
    <source>
        <dbReference type="Proteomes" id="UP000018458"/>
    </source>
</evidence>
<name>E8LJZ5_SUCHY</name>
<dbReference type="SUPFAM" id="SSF89623">
    <property type="entry name" value="Ribose/Galactose isomerase RpiB/AlsB"/>
    <property type="match status" value="1"/>
</dbReference>
<evidence type="ECO:0000259" key="2">
    <source>
        <dbReference type="Pfam" id="PF12408"/>
    </source>
</evidence>
<dbReference type="InterPro" id="IPR003500">
    <property type="entry name" value="RpiB_LacA_LacB"/>
</dbReference>
<dbReference type="GO" id="GO:0005975">
    <property type="term" value="P:carbohydrate metabolic process"/>
    <property type="evidence" value="ECO:0007669"/>
    <property type="project" value="InterPro"/>
</dbReference>
<evidence type="ECO:0000313" key="3">
    <source>
        <dbReference type="EMBL" id="EFY07111.1"/>
    </source>
</evidence>
<gene>
    <name evidence="3" type="ORF">HMPREF9444_01032</name>
</gene>
<dbReference type="AlphaFoldDB" id="E8LJZ5"/>
<organism evidence="3 4">
    <name type="scientific">Succinatimonas hippei (strain DSM 22608 / JCM 16073 / KCTC 15190 / YIT 12066)</name>
    <dbReference type="NCBI Taxonomy" id="762983"/>
    <lineage>
        <taxon>Bacteria</taxon>
        <taxon>Pseudomonadati</taxon>
        <taxon>Pseudomonadota</taxon>
        <taxon>Gammaproteobacteria</taxon>
        <taxon>Aeromonadales</taxon>
        <taxon>Succinivibrionaceae</taxon>
        <taxon>Succinatimonas</taxon>
    </lineage>
</organism>
<dbReference type="InterPro" id="IPR036569">
    <property type="entry name" value="RpiB_LacA_LacB_sf"/>
</dbReference>
<dbReference type="InterPro" id="IPR022133">
    <property type="entry name" value="Ribose_5_isomerase_C"/>
</dbReference>
<dbReference type="NCBIfam" id="NF006753">
    <property type="entry name" value="PRK09273.1"/>
    <property type="match status" value="1"/>
</dbReference>
<dbReference type="Gene3D" id="3.40.1400.10">
    <property type="entry name" value="Sugar-phosphate isomerase, RpiB/LacA/LacB"/>
    <property type="match status" value="1"/>
</dbReference>
<dbReference type="Pfam" id="PF12408">
    <property type="entry name" value="DUF3666"/>
    <property type="match status" value="1"/>
</dbReference>
<proteinExistence type="inferred from homology"/>
<protein>
    <submittedName>
        <fullName evidence="3">Ribose/Galactose Isomerase</fullName>
    </submittedName>
</protein>
<dbReference type="STRING" id="762983.HMPREF9444_01032"/>
<dbReference type="Pfam" id="PF02502">
    <property type="entry name" value="LacAB_rpiB"/>
    <property type="match status" value="1"/>
</dbReference>
<evidence type="ECO:0000256" key="1">
    <source>
        <dbReference type="ARBA" id="ARBA00008754"/>
    </source>
</evidence>
<comment type="caution">
    <text evidence="3">The sequence shown here is derived from an EMBL/GenBank/DDBJ whole genome shotgun (WGS) entry which is preliminary data.</text>
</comment>
<keyword evidence="3" id="KW-0413">Isomerase</keyword>
<dbReference type="EMBL" id="AEVO01000051">
    <property type="protein sequence ID" value="EFY07111.1"/>
    <property type="molecule type" value="Genomic_DNA"/>
</dbReference>
<dbReference type="PANTHER" id="PTHR30345:SF6">
    <property type="entry name" value="RIBOSE 5-PHOSPHATE ISOMERASE"/>
    <property type="match status" value="1"/>
</dbReference>
<dbReference type="eggNOG" id="COG0698">
    <property type="taxonomic scope" value="Bacteria"/>
</dbReference>
<dbReference type="HOGENOM" id="CLU_112772_0_0_6"/>
<dbReference type="Proteomes" id="UP000018458">
    <property type="component" value="Unassembled WGS sequence"/>
</dbReference>